<dbReference type="AlphaFoldDB" id="A0A1I2BL36"/>
<dbReference type="OrthoDB" id="2707065at2"/>
<dbReference type="PROSITE" id="PS51257">
    <property type="entry name" value="PROKAR_LIPOPROTEIN"/>
    <property type="match status" value="1"/>
</dbReference>
<evidence type="ECO:0000313" key="2">
    <source>
        <dbReference type="EMBL" id="SFE56508.1"/>
    </source>
</evidence>
<gene>
    <name evidence="2" type="ORF">SAMN05192532_102351</name>
</gene>
<name>A0A1I2BL36_9BACI</name>
<feature type="compositionally biased region" description="Acidic residues" evidence="1">
    <location>
        <begin position="53"/>
        <end position="64"/>
    </location>
</feature>
<organism evidence="2 3">
    <name type="scientific">Alteribacillus iranensis</name>
    <dbReference type="NCBI Taxonomy" id="930128"/>
    <lineage>
        <taxon>Bacteria</taxon>
        <taxon>Bacillati</taxon>
        <taxon>Bacillota</taxon>
        <taxon>Bacilli</taxon>
        <taxon>Bacillales</taxon>
        <taxon>Bacillaceae</taxon>
        <taxon>Alteribacillus</taxon>
    </lineage>
</organism>
<accession>A0A1I2BL36</accession>
<keyword evidence="3" id="KW-1185">Reference proteome</keyword>
<dbReference type="EMBL" id="FONT01000002">
    <property type="protein sequence ID" value="SFE56508.1"/>
    <property type="molecule type" value="Genomic_DNA"/>
</dbReference>
<feature type="region of interest" description="Disordered" evidence="1">
    <location>
        <begin position="25"/>
        <end position="87"/>
    </location>
</feature>
<dbReference type="RefSeq" id="WP_091658800.1">
    <property type="nucleotide sequence ID" value="NZ_FONT01000002.1"/>
</dbReference>
<sequence length="87" mass="10015">MANKILFKIGSPLLALLLVTSCGEVEEEEDSFEEEEPLNQYEENMDNGPTENEMNDEFGEELDENKEVERDIPKNQLESDEETESDE</sequence>
<reference evidence="2 3" key="1">
    <citation type="submission" date="2016-10" db="EMBL/GenBank/DDBJ databases">
        <authorList>
            <person name="de Groot N.N."/>
        </authorList>
    </citation>
    <scope>NUCLEOTIDE SEQUENCE [LARGE SCALE GENOMIC DNA]</scope>
    <source>
        <strain evidence="2 3">DSM 23995</strain>
    </source>
</reference>
<dbReference type="Proteomes" id="UP000199516">
    <property type="component" value="Unassembled WGS sequence"/>
</dbReference>
<evidence type="ECO:0000256" key="1">
    <source>
        <dbReference type="SAM" id="MobiDB-lite"/>
    </source>
</evidence>
<feature type="compositionally biased region" description="Acidic residues" evidence="1">
    <location>
        <begin position="78"/>
        <end position="87"/>
    </location>
</feature>
<protein>
    <submittedName>
        <fullName evidence="2">Uncharacterized protein</fullName>
    </submittedName>
</protein>
<feature type="compositionally biased region" description="Acidic residues" evidence="1">
    <location>
        <begin position="25"/>
        <end position="37"/>
    </location>
</feature>
<proteinExistence type="predicted"/>
<evidence type="ECO:0000313" key="3">
    <source>
        <dbReference type="Proteomes" id="UP000199516"/>
    </source>
</evidence>